<keyword evidence="7" id="KW-0812">Transmembrane</keyword>
<evidence type="ECO:0000256" key="9">
    <source>
        <dbReference type="ARBA" id="ARBA00022734"/>
    </source>
</evidence>
<evidence type="ECO:0000256" key="8">
    <source>
        <dbReference type="ARBA" id="ARBA00022729"/>
    </source>
</evidence>
<evidence type="ECO:0000256" key="15">
    <source>
        <dbReference type="ARBA" id="ARBA00023157"/>
    </source>
</evidence>
<keyword evidence="12" id="KW-0067">ATP-binding</keyword>
<dbReference type="GO" id="GO:0005524">
    <property type="term" value="F:ATP binding"/>
    <property type="evidence" value="ECO:0007669"/>
    <property type="project" value="UniProtKB-KW"/>
</dbReference>
<evidence type="ECO:0000256" key="2">
    <source>
        <dbReference type="ARBA" id="ARBA00012513"/>
    </source>
</evidence>
<dbReference type="SMART" id="SM00108">
    <property type="entry name" value="B_lectin"/>
    <property type="match status" value="1"/>
</dbReference>
<dbReference type="InterPro" id="IPR036426">
    <property type="entry name" value="Bulb-type_lectin_dom_sf"/>
</dbReference>
<dbReference type="EMBL" id="GEVM01021578">
    <property type="protein sequence ID" value="JAU84360.1"/>
    <property type="molecule type" value="Transcribed_RNA"/>
</dbReference>
<dbReference type="CDD" id="cd00028">
    <property type="entry name" value="B_lectin"/>
    <property type="match status" value="1"/>
</dbReference>
<dbReference type="GO" id="GO:0005886">
    <property type="term" value="C:plasma membrane"/>
    <property type="evidence" value="ECO:0007669"/>
    <property type="project" value="UniProtKB-SubCell"/>
</dbReference>
<evidence type="ECO:0000256" key="4">
    <source>
        <dbReference type="ARBA" id="ARBA00022527"/>
    </source>
</evidence>
<dbReference type="PANTHER" id="PTHR32444">
    <property type="entry name" value="BULB-TYPE LECTIN DOMAIN-CONTAINING PROTEIN"/>
    <property type="match status" value="1"/>
</dbReference>
<keyword evidence="15" id="KW-1015">Disulfide bond</keyword>
<comment type="catalytic activity">
    <reaction evidence="19">
        <text>L-seryl-[protein] + ATP = O-phospho-L-seryl-[protein] + ADP + H(+)</text>
        <dbReference type="Rhea" id="RHEA:17989"/>
        <dbReference type="Rhea" id="RHEA-COMP:9863"/>
        <dbReference type="Rhea" id="RHEA-COMP:11604"/>
        <dbReference type="ChEBI" id="CHEBI:15378"/>
        <dbReference type="ChEBI" id="CHEBI:29999"/>
        <dbReference type="ChEBI" id="CHEBI:30616"/>
        <dbReference type="ChEBI" id="CHEBI:83421"/>
        <dbReference type="ChEBI" id="CHEBI:456216"/>
        <dbReference type="EC" id="2.7.11.1"/>
    </reaction>
</comment>
<dbReference type="GO" id="GO:0030246">
    <property type="term" value="F:carbohydrate binding"/>
    <property type="evidence" value="ECO:0007669"/>
    <property type="project" value="UniProtKB-KW"/>
</dbReference>
<evidence type="ECO:0000313" key="22">
    <source>
        <dbReference type="EMBL" id="JAU84360.1"/>
    </source>
</evidence>
<evidence type="ECO:0000256" key="20">
    <source>
        <dbReference type="SAM" id="SignalP"/>
    </source>
</evidence>
<evidence type="ECO:0000256" key="6">
    <source>
        <dbReference type="ARBA" id="ARBA00022679"/>
    </source>
</evidence>
<comment type="catalytic activity">
    <reaction evidence="18">
        <text>L-threonyl-[protein] + ATP = O-phospho-L-threonyl-[protein] + ADP + H(+)</text>
        <dbReference type="Rhea" id="RHEA:46608"/>
        <dbReference type="Rhea" id="RHEA-COMP:11060"/>
        <dbReference type="Rhea" id="RHEA-COMP:11605"/>
        <dbReference type="ChEBI" id="CHEBI:15378"/>
        <dbReference type="ChEBI" id="CHEBI:30013"/>
        <dbReference type="ChEBI" id="CHEBI:30616"/>
        <dbReference type="ChEBI" id="CHEBI:61977"/>
        <dbReference type="ChEBI" id="CHEBI:456216"/>
        <dbReference type="EC" id="2.7.11.1"/>
    </reaction>
</comment>
<evidence type="ECO:0000256" key="16">
    <source>
        <dbReference type="ARBA" id="ARBA00023170"/>
    </source>
</evidence>
<dbReference type="GO" id="GO:0004674">
    <property type="term" value="F:protein serine/threonine kinase activity"/>
    <property type="evidence" value="ECO:0007669"/>
    <property type="project" value="UniProtKB-KW"/>
</dbReference>
<feature type="signal peptide" evidence="20">
    <location>
        <begin position="1"/>
        <end position="22"/>
    </location>
</feature>
<feature type="domain" description="Bulb-type lectin" evidence="21">
    <location>
        <begin position="24"/>
        <end position="148"/>
    </location>
</feature>
<dbReference type="Gene3D" id="2.90.10.10">
    <property type="entry name" value="Bulb-type lectin domain"/>
    <property type="match status" value="1"/>
</dbReference>
<evidence type="ECO:0000259" key="21">
    <source>
        <dbReference type="PROSITE" id="PS50927"/>
    </source>
</evidence>
<keyword evidence="3" id="KW-1003">Cell membrane</keyword>
<dbReference type="AlphaFoldDB" id="A0A1J3IXQ2"/>
<dbReference type="PANTHER" id="PTHR32444:SF128">
    <property type="entry name" value="CURCULIN-LIKE (MANNOSE-BINDING) LECTIN FAMILY PROTEIN"/>
    <property type="match status" value="1"/>
</dbReference>
<dbReference type="PROSITE" id="PS50927">
    <property type="entry name" value="BULB_LECTIN"/>
    <property type="match status" value="1"/>
</dbReference>
<dbReference type="FunFam" id="2.90.10.10:FF:000009">
    <property type="entry name" value="Receptor-like serine/threonine-protein kinase SD1-8"/>
    <property type="match status" value="1"/>
</dbReference>
<keyword evidence="17" id="KW-0325">Glycoprotein</keyword>
<evidence type="ECO:0000256" key="3">
    <source>
        <dbReference type="ARBA" id="ARBA00022475"/>
    </source>
</evidence>
<keyword evidence="14" id="KW-0472">Membrane</keyword>
<evidence type="ECO:0000256" key="19">
    <source>
        <dbReference type="ARBA" id="ARBA00048679"/>
    </source>
</evidence>
<reference evidence="22" key="1">
    <citation type="submission" date="2016-07" db="EMBL/GenBank/DDBJ databases">
        <title>De novo transcriptome assembly of four accessions of the metal hyperaccumulator plant Noccaea caerulescens.</title>
        <authorList>
            <person name="Blande D."/>
            <person name="Halimaa P."/>
            <person name="Tervahauta A.I."/>
            <person name="Aarts M.G."/>
            <person name="Karenlampi S.O."/>
        </authorList>
    </citation>
    <scope>NUCLEOTIDE SEQUENCE</scope>
</reference>
<dbReference type="InterPro" id="IPR001480">
    <property type="entry name" value="Bulb-type_lectin_dom"/>
</dbReference>
<evidence type="ECO:0000256" key="10">
    <source>
        <dbReference type="ARBA" id="ARBA00022741"/>
    </source>
</evidence>
<keyword evidence="10" id="KW-0547">Nucleotide-binding</keyword>
<keyword evidence="6" id="KW-0808">Transferase</keyword>
<accession>A0A1J3IXQ2</accession>
<protein>
    <recommendedName>
        <fullName evidence="2">non-specific serine/threonine protein kinase</fullName>
        <ecNumber evidence="2">2.7.11.1</ecNumber>
    </recommendedName>
</protein>
<evidence type="ECO:0000256" key="13">
    <source>
        <dbReference type="ARBA" id="ARBA00022989"/>
    </source>
</evidence>
<evidence type="ECO:0000256" key="12">
    <source>
        <dbReference type="ARBA" id="ARBA00022840"/>
    </source>
</evidence>
<keyword evidence="16" id="KW-0675">Receptor</keyword>
<evidence type="ECO:0000256" key="18">
    <source>
        <dbReference type="ARBA" id="ARBA00047899"/>
    </source>
</evidence>
<keyword evidence="5" id="KW-0597">Phosphoprotein</keyword>
<evidence type="ECO:0000256" key="11">
    <source>
        <dbReference type="ARBA" id="ARBA00022777"/>
    </source>
</evidence>
<keyword evidence="9" id="KW-0430">Lectin</keyword>
<feature type="chain" id="PRO_5009623587" description="non-specific serine/threonine protein kinase" evidence="20">
    <location>
        <begin position="23"/>
        <end position="261"/>
    </location>
</feature>
<evidence type="ECO:0000256" key="17">
    <source>
        <dbReference type="ARBA" id="ARBA00023180"/>
    </source>
</evidence>
<dbReference type="Pfam" id="PF01453">
    <property type="entry name" value="B_lectin"/>
    <property type="match status" value="1"/>
</dbReference>
<gene>
    <name evidence="22" type="ORF">MP_TR7939_c0_g1_i1_g.25141</name>
</gene>
<organism evidence="22">
    <name type="scientific">Noccaea caerulescens</name>
    <name type="common">Alpine penny-cress</name>
    <name type="synonym">Thlaspi caerulescens</name>
    <dbReference type="NCBI Taxonomy" id="107243"/>
    <lineage>
        <taxon>Eukaryota</taxon>
        <taxon>Viridiplantae</taxon>
        <taxon>Streptophyta</taxon>
        <taxon>Embryophyta</taxon>
        <taxon>Tracheophyta</taxon>
        <taxon>Spermatophyta</taxon>
        <taxon>Magnoliopsida</taxon>
        <taxon>eudicotyledons</taxon>
        <taxon>Gunneridae</taxon>
        <taxon>Pentapetalae</taxon>
        <taxon>rosids</taxon>
        <taxon>malvids</taxon>
        <taxon>Brassicales</taxon>
        <taxon>Brassicaceae</taxon>
        <taxon>Coluteocarpeae</taxon>
        <taxon>Noccaea</taxon>
    </lineage>
</organism>
<comment type="subcellular location">
    <subcellularLocation>
        <location evidence="1">Cell membrane</location>
        <topology evidence="1">Single-pass type I membrane protein</topology>
    </subcellularLocation>
</comment>
<sequence>MWINGIFLAFLTLSLLLGQSCCETDTLLQGQYLKDGQELVSSFNIFKLKFFNFENSSNRYLGIWYNNLYLNDIQDRAVWIANRNNPIPGGPGSLTVDSLGILKILRGASSLLELSSTETTRNTTLKLLDSGNLQLQEMDPDGSVRRVLWQSFDYPTDTLLPGMKLGFNVKTGKRWELRSRLGGTLPASGSFVFGMDAHITNLLTILWRGNMYWASGLWFKGRFSLEAFSNYESLFYFVSNESEHYFMFSVDRPMMKQHFPR</sequence>
<evidence type="ECO:0000256" key="5">
    <source>
        <dbReference type="ARBA" id="ARBA00022553"/>
    </source>
</evidence>
<evidence type="ECO:0000256" key="1">
    <source>
        <dbReference type="ARBA" id="ARBA00004251"/>
    </source>
</evidence>
<keyword evidence="11" id="KW-0418">Kinase</keyword>
<keyword evidence="13" id="KW-1133">Transmembrane helix</keyword>
<keyword evidence="8 20" id="KW-0732">Signal</keyword>
<evidence type="ECO:0000256" key="7">
    <source>
        <dbReference type="ARBA" id="ARBA00022692"/>
    </source>
</evidence>
<proteinExistence type="predicted"/>
<name>A0A1J3IXQ2_NOCCA</name>
<keyword evidence="4" id="KW-0723">Serine/threonine-protein kinase</keyword>
<dbReference type="EC" id="2.7.11.1" evidence="2"/>
<evidence type="ECO:0000256" key="14">
    <source>
        <dbReference type="ARBA" id="ARBA00023136"/>
    </source>
</evidence>
<dbReference type="SUPFAM" id="SSF51110">
    <property type="entry name" value="alpha-D-mannose-specific plant lectins"/>
    <property type="match status" value="1"/>
</dbReference>